<dbReference type="InterPro" id="IPR012338">
    <property type="entry name" value="Beta-lactam/transpept-like"/>
</dbReference>
<accession>A0A023D3M4</accession>
<reference evidence="4" key="1">
    <citation type="journal article" date="2014" name="FEMS Microbiol. Lett.">
        <title>Draft Genomic DNA Sequence of the Facultatively Methylotrophic Bacterium Acidomonas methanolica type strain MB58.</title>
        <authorList>
            <person name="Higashiura N."/>
            <person name="Hadano H."/>
            <person name="Hirakawa H."/>
            <person name="Matsutani M."/>
            <person name="Takabe S."/>
            <person name="Matsushita K."/>
            <person name="Azuma Y."/>
        </authorList>
    </citation>
    <scope>NUCLEOTIDE SEQUENCE [LARGE SCALE GENOMIC DNA]</scope>
    <source>
        <strain evidence="4">MB58</strain>
    </source>
</reference>
<evidence type="ECO:0000313" key="4">
    <source>
        <dbReference type="Proteomes" id="UP000019760"/>
    </source>
</evidence>
<dbReference type="PROSITE" id="PS51257">
    <property type="entry name" value="PROKAR_LIPOPROTEIN"/>
    <property type="match status" value="1"/>
</dbReference>
<dbReference type="EMBL" id="BAND01000035">
    <property type="protein sequence ID" value="GAJ28712.1"/>
    <property type="molecule type" value="Genomic_DNA"/>
</dbReference>
<dbReference type="PANTHER" id="PTHR43283">
    <property type="entry name" value="BETA-LACTAMASE-RELATED"/>
    <property type="match status" value="1"/>
</dbReference>
<dbReference type="AlphaFoldDB" id="A0A023D3M4"/>
<dbReference type="Pfam" id="PF00144">
    <property type="entry name" value="Beta-lactamase"/>
    <property type="match status" value="1"/>
</dbReference>
<proteinExistence type="predicted"/>
<dbReference type="InterPro" id="IPR001466">
    <property type="entry name" value="Beta-lactam-related"/>
</dbReference>
<comment type="caution">
    <text evidence="3">The sequence shown here is derived from an EMBL/GenBank/DDBJ whole genome shotgun (WGS) entry which is preliminary data.</text>
</comment>
<dbReference type="InterPro" id="IPR050789">
    <property type="entry name" value="Diverse_Enzym_Activities"/>
</dbReference>
<name>A0A023D3M4_ACIMT</name>
<dbReference type="Gene3D" id="3.40.710.10">
    <property type="entry name" value="DD-peptidase/beta-lactamase superfamily"/>
    <property type="match status" value="1"/>
</dbReference>
<dbReference type="PANTHER" id="PTHR43283:SF11">
    <property type="entry name" value="BETA-LACTAMASE-RELATED DOMAIN-CONTAINING PROTEIN"/>
    <property type="match status" value="1"/>
</dbReference>
<evidence type="ECO:0000259" key="2">
    <source>
        <dbReference type="Pfam" id="PF00144"/>
    </source>
</evidence>
<dbReference type="GO" id="GO:0016787">
    <property type="term" value="F:hydrolase activity"/>
    <property type="evidence" value="ECO:0007669"/>
    <property type="project" value="UniProtKB-KW"/>
</dbReference>
<feature type="domain" description="Beta-lactamase-related" evidence="2">
    <location>
        <begin position="34"/>
        <end position="363"/>
    </location>
</feature>
<protein>
    <submittedName>
        <fullName evidence="3">Beta-lactamase</fullName>
    </submittedName>
</protein>
<dbReference type="SUPFAM" id="SSF56601">
    <property type="entry name" value="beta-lactamase/transpeptidase-like"/>
    <property type="match status" value="1"/>
</dbReference>
<reference evidence="3 4" key="2">
    <citation type="journal article" date="2014" name="FEMS Microbiol. Lett.">
        <title>Draft genomic DNA sequence of the facultatively methylotrophic bacterium Acidomonas methanolica type strain MB58.</title>
        <authorList>
            <person name="Higashiura N."/>
            <person name="Hadano H."/>
            <person name="Hirakawa H."/>
            <person name="Matsutani M."/>
            <person name="Takabe S."/>
            <person name="Matsushita K."/>
            <person name="Azuma Y."/>
        </authorList>
    </citation>
    <scope>NUCLEOTIDE SEQUENCE [LARGE SCALE GENOMIC DNA]</scope>
    <source>
        <strain evidence="3 4">MB58</strain>
    </source>
</reference>
<dbReference type="Proteomes" id="UP000019760">
    <property type="component" value="Unassembled WGS sequence"/>
</dbReference>
<sequence length="392" mass="42427">MWPGRRAVLAGLPLLVAGCAARGREDRFAAIGARVRRAVAEGKTPGAVVAVGHGGALVYQGAFGSRALVPERLPMRWDTEFDMASLTKVLVTAPCVMRLWEEGFFRLDDPVARYWPEFGANGKSGVTIRMLLTHYSGLPPDLDLKEAWSGKAAALDRVAASGLDHAPGTRFVYSDINFITLGVLVERFSGQPLQDYAREMLFAPMRLSRTRFLPPDAWKPTIAPTQYDERGVLLQGVVHDPTARRMGGVAGHAGLFSDMHDVCVYAQALLDRLAGRPSPYPLRQATLKLMTTPQQPLAGAQDLRGLGWDIATHYSSPRGTVFPVGSFGHTGFTGTSLWFDPGSGSFVAILTNRVHPDGKGNVIALRRDVATLAGEALRESEAGVSRPEALDR</sequence>
<gene>
    <name evidence="3" type="ORF">Amme_035_041</name>
</gene>
<organism evidence="3 4">
    <name type="scientific">Acidomonas methanolica NBRC 104435</name>
    <dbReference type="NCBI Taxonomy" id="1231351"/>
    <lineage>
        <taxon>Bacteria</taxon>
        <taxon>Pseudomonadati</taxon>
        <taxon>Pseudomonadota</taxon>
        <taxon>Alphaproteobacteria</taxon>
        <taxon>Acetobacterales</taxon>
        <taxon>Acetobacteraceae</taxon>
        <taxon>Acidomonas</taxon>
    </lineage>
</organism>
<keyword evidence="4" id="KW-1185">Reference proteome</keyword>
<evidence type="ECO:0000313" key="3">
    <source>
        <dbReference type="EMBL" id="GAJ28712.1"/>
    </source>
</evidence>
<evidence type="ECO:0000256" key="1">
    <source>
        <dbReference type="ARBA" id="ARBA00022801"/>
    </source>
</evidence>
<keyword evidence="1" id="KW-0378">Hydrolase</keyword>